<keyword evidence="1" id="KW-0472">Membrane</keyword>
<dbReference type="EMBL" id="JAZGQO010000015">
    <property type="protein sequence ID" value="KAK6169685.1"/>
    <property type="molecule type" value="Genomic_DNA"/>
</dbReference>
<organism evidence="2 3">
    <name type="scientific">Patella caerulea</name>
    <name type="common">Rayed Mediterranean limpet</name>
    <dbReference type="NCBI Taxonomy" id="87958"/>
    <lineage>
        <taxon>Eukaryota</taxon>
        <taxon>Metazoa</taxon>
        <taxon>Spiralia</taxon>
        <taxon>Lophotrochozoa</taxon>
        <taxon>Mollusca</taxon>
        <taxon>Gastropoda</taxon>
        <taxon>Patellogastropoda</taxon>
        <taxon>Patelloidea</taxon>
        <taxon>Patellidae</taxon>
        <taxon>Patella</taxon>
    </lineage>
</organism>
<reference evidence="2 3" key="1">
    <citation type="submission" date="2024-01" db="EMBL/GenBank/DDBJ databases">
        <title>The genome of the rayed Mediterranean limpet Patella caerulea (Linnaeus, 1758).</title>
        <authorList>
            <person name="Anh-Thu Weber A."/>
            <person name="Halstead-Nussloch G."/>
        </authorList>
    </citation>
    <scope>NUCLEOTIDE SEQUENCE [LARGE SCALE GENOMIC DNA]</scope>
    <source>
        <strain evidence="2">AATW-2023a</strain>
        <tissue evidence="2">Whole specimen</tissue>
    </source>
</reference>
<dbReference type="Proteomes" id="UP001347796">
    <property type="component" value="Unassembled WGS sequence"/>
</dbReference>
<evidence type="ECO:0000256" key="1">
    <source>
        <dbReference type="SAM" id="Phobius"/>
    </source>
</evidence>
<feature type="transmembrane region" description="Helical" evidence="1">
    <location>
        <begin position="74"/>
        <end position="92"/>
    </location>
</feature>
<dbReference type="AlphaFoldDB" id="A0AAN8J4U8"/>
<proteinExistence type="predicted"/>
<name>A0AAN8J4U8_PATCE</name>
<gene>
    <name evidence="2" type="ORF">SNE40_020681</name>
</gene>
<feature type="transmembrane region" description="Helical" evidence="1">
    <location>
        <begin position="16"/>
        <end position="33"/>
    </location>
</feature>
<accession>A0AAN8J4U8</accession>
<keyword evidence="1" id="KW-0812">Transmembrane</keyword>
<protein>
    <submittedName>
        <fullName evidence="2">Uncharacterized protein</fullName>
    </submittedName>
</protein>
<comment type="caution">
    <text evidence="2">The sequence shown here is derived from an EMBL/GenBank/DDBJ whole genome shotgun (WGS) entry which is preliminary data.</text>
</comment>
<sequence>MWWVTCESDWKMENKLQSFTFGILIVGIFVALWKEEWILAAIMFVVQCLVNAWYVSTAWSIYVSQVKRKIRNTITVVSIVFMLVLCFVFLNWEELKSRGFINNS</sequence>
<evidence type="ECO:0000313" key="2">
    <source>
        <dbReference type="EMBL" id="KAK6169685.1"/>
    </source>
</evidence>
<keyword evidence="1" id="KW-1133">Transmembrane helix</keyword>
<evidence type="ECO:0000313" key="3">
    <source>
        <dbReference type="Proteomes" id="UP001347796"/>
    </source>
</evidence>
<feature type="transmembrane region" description="Helical" evidence="1">
    <location>
        <begin position="39"/>
        <end position="62"/>
    </location>
</feature>
<keyword evidence="3" id="KW-1185">Reference proteome</keyword>